<name>A0A9X7ZI78_9MYCO</name>
<evidence type="ECO:0000313" key="3">
    <source>
        <dbReference type="Proteomes" id="UP000825008"/>
    </source>
</evidence>
<proteinExistence type="predicted"/>
<sequence>MTAPVPAKTGDVVHLFNTLLSAAWYGVVCDEDTPQMMSATLEAVQGDAVLTTPVLVGRQGEPGKNAPIIELEFIDGLETFEDATTLLPDWDESMINHGVWLVDDKDNPTKSLVYIWDGTKWHKVLPGPSGPVGATPNISMSYETIPMNERSPGVTDTVEVSGDVRNPHFTIRALSPQGPPGPSAAIENSDGYDQTKTKHVGDVLTVLDDGQWGPSQMTLKQCRLYTIPEGAFTNTPNFIGIGPTDFSVGSYVIPA</sequence>
<organism evidence="2 3">
    <name type="scientific">Mycolicibacter heraklionensis</name>
    <dbReference type="NCBI Taxonomy" id="512402"/>
    <lineage>
        <taxon>Bacteria</taxon>
        <taxon>Bacillati</taxon>
        <taxon>Actinomycetota</taxon>
        <taxon>Actinomycetes</taxon>
        <taxon>Mycobacteriales</taxon>
        <taxon>Mycobacteriaceae</taxon>
        <taxon>Mycolicibacter</taxon>
    </lineage>
</organism>
<dbReference type="AlphaFoldDB" id="A0A9X7ZI78"/>
<evidence type="ECO:0000256" key="1">
    <source>
        <dbReference type="SAM" id="MobiDB-lite"/>
    </source>
</evidence>
<accession>A0A9X7ZI78</accession>
<dbReference type="EMBL" id="CP080997">
    <property type="protein sequence ID" value="QZA09755.1"/>
    <property type="molecule type" value="Genomic_DNA"/>
</dbReference>
<protein>
    <submittedName>
        <fullName evidence="2">Uncharacterized protein</fullName>
    </submittedName>
</protein>
<dbReference type="Proteomes" id="UP000825008">
    <property type="component" value="Chromosome"/>
</dbReference>
<dbReference type="KEGG" id="mher:K3U94_11345"/>
<evidence type="ECO:0000313" key="2">
    <source>
        <dbReference type="EMBL" id="QZA09755.1"/>
    </source>
</evidence>
<gene>
    <name evidence="2" type="ORF">K3U94_11345</name>
</gene>
<dbReference type="RefSeq" id="WP_220696527.1">
    <property type="nucleotide sequence ID" value="NZ_CP080997.1"/>
</dbReference>
<feature type="region of interest" description="Disordered" evidence="1">
    <location>
        <begin position="174"/>
        <end position="193"/>
    </location>
</feature>
<reference evidence="2" key="1">
    <citation type="submission" date="2021-08" db="EMBL/GenBank/DDBJ databases">
        <title>Whole genome sequencing of non-tuberculosis mycobacteria type-strains.</title>
        <authorList>
            <person name="Igarashi Y."/>
            <person name="Osugi A."/>
            <person name="Mitarai S."/>
        </authorList>
    </citation>
    <scope>NUCLEOTIDE SEQUENCE</scope>
    <source>
        <strain evidence="2">JCM 30995</strain>
    </source>
</reference>